<proteinExistence type="inferred from homology"/>
<dbReference type="Gene3D" id="3.40.50.10420">
    <property type="entry name" value="NagB/RpiA/CoA transferase-like"/>
    <property type="match status" value="1"/>
</dbReference>
<dbReference type="GO" id="GO:0035999">
    <property type="term" value="P:tetrahydrofolate interconversion"/>
    <property type="evidence" value="ECO:0007669"/>
    <property type="project" value="TreeGrafter"/>
</dbReference>
<dbReference type="PANTHER" id="PTHR23407:SF1">
    <property type="entry name" value="5-FORMYLTETRAHYDROFOLATE CYCLO-LIGASE"/>
    <property type="match status" value="1"/>
</dbReference>
<dbReference type="Proteomes" id="UP000559404">
    <property type="component" value="Unassembled WGS sequence"/>
</dbReference>
<dbReference type="GO" id="GO:0046872">
    <property type="term" value="F:metal ion binding"/>
    <property type="evidence" value="ECO:0007669"/>
    <property type="project" value="UniProtKB-KW"/>
</dbReference>
<evidence type="ECO:0000256" key="1">
    <source>
        <dbReference type="ARBA" id="ARBA00010638"/>
    </source>
</evidence>
<dbReference type="EC" id="6.3.3.2" evidence="4"/>
<evidence type="ECO:0000313" key="5">
    <source>
        <dbReference type="EMBL" id="MBA4611047.1"/>
    </source>
</evidence>
<keyword evidence="4" id="KW-0479">Metal-binding</keyword>
<dbReference type="GO" id="GO:0009396">
    <property type="term" value="P:folic acid-containing compound biosynthetic process"/>
    <property type="evidence" value="ECO:0007669"/>
    <property type="project" value="TreeGrafter"/>
</dbReference>
<dbReference type="InterPro" id="IPR037171">
    <property type="entry name" value="NagB/RpiA_transferase-like"/>
</dbReference>
<dbReference type="EMBL" id="JACEON010000003">
    <property type="protein sequence ID" value="MBA4611047.1"/>
    <property type="molecule type" value="Genomic_DNA"/>
</dbReference>
<dbReference type="AlphaFoldDB" id="A0A838XMJ6"/>
<dbReference type="SUPFAM" id="SSF100950">
    <property type="entry name" value="NagB/RpiA/CoA transferase-like"/>
    <property type="match status" value="1"/>
</dbReference>
<dbReference type="NCBIfam" id="TIGR02727">
    <property type="entry name" value="MTHFS_bact"/>
    <property type="match status" value="1"/>
</dbReference>
<organism evidence="5 6">
    <name type="scientific">Stappia taiwanensis</name>
    <dbReference type="NCBI Taxonomy" id="992267"/>
    <lineage>
        <taxon>Bacteria</taxon>
        <taxon>Pseudomonadati</taxon>
        <taxon>Pseudomonadota</taxon>
        <taxon>Alphaproteobacteria</taxon>
        <taxon>Hyphomicrobiales</taxon>
        <taxon>Stappiaceae</taxon>
        <taxon>Stappia</taxon>
    </lineage>
</organism>
<name>A0A838XMJ6_9HYPH</name>
<comment type="caution">
    <text evidence="5">The sequence shown here is derived from an EMBL/GenBank/DDBJ whole genome shotgun (WGS) entry which is preliminary data.</text>
</comment>
<comment type="catalytic activity">
    <reaction evidence="4">
        <text>(6S)-5-formyl-5,6,7,8-tetrahydrofolate + ATP = (6R)-5,10-methenyltetrahydrofolate + ADP + phosphate</text>
        <dbReference type="Rhea" id="RHEA:10488"/>
        <dbReference type="ChEBI" id="CHEBI:30616"/>
        <dbReference type="ChEBI" id="CHEBI:43474"/>
        <dbReference type="ChEBI" id="CHEBI:57455"/>
        <dbReference type="ChEBI" id="CHEBI:57457"/>
        <dbReference type="ChEBI" id="CHEBI:456216"/>
        <dbReference type="EC" id="6.3.3.2"/>
    </reaction>
</comment>
<dbReference type="PANTHER" id="PTHR23407">
    <property type="entry name" value="ATPASE INHIBITOR/5-FORMYLTETRAHYDROFOLATE CYCLO-LIGASE"/>
    <property type="match status" value="1"/>
</dbReference>
<dbReference type="RefSeq" id="WP_181759227.1">
    <property type="nucleotide sequence ID" value="NZ_BMCR01000004.1"/>
</dbReference>
<keyword evidence="4" id="KW-0460">Magnesium</keyword>
<keyword evidence="3 4" id="KW-0067">ATP-binding</keyword>
<evidence type="ECO:0000256" key="2">
    <source>
        <dbReference type="ARBA" id="ARBA00022741"/>
    </source>
</evidence>
<evidence type="ECO:0000256" key="4">
    <source>
        <dbReference type="RuleBase" id="RU361279"/>
    </source>
</evidence>
<reference evidence="5 6" key="1">
    <citation type="submission" date="2020-07" db="EMBL/GenBank/DDBJ databases">
        <authorList>
            <person name="Li M."/>
        </authorList>
    </citation>
    <scope>NUCLEOTIDE SEQUENCE [LARGE SCALE GENOMIC DNA]</scope>
    <source>
        <strain evidence="5 6">DSM 23284</strain>
    </source>
</reference>
<comment type="cofactor">
    <cofactor evidence="4">
        <name>Mg(2+)</name>
        <dbReference type="ChEBI" id="CHEBI:18420"/>
    </cofactor>
</comment>
<keyword evidence="6" id="KW-1185">Reference proteome</keyword>
<keyword evidence="5" id="KW-0436">Ligase</keyword>
<dbReference type="GO" id="GO:0005524">
    <property type="term" value="F:ATP binding"/>
    <property type="evidence" value="ECO:0007669"/>
    <property type="project" value="UniProtKB-KW"/>
</dbReference>
<dbReference type="InterPro" id="IPR002698">
    <property type="entry name" value="FTHF_cligase"/>
</dbReference>
<evidence type="ECO:0000313" key="6">
    <source>
        <dbReference type="Proteomes" id="UP000559404"/>
    </source>
</evidence>
<dbReference type="GO" id="GO:0030272">
    <property type="term" value="F:5-formyltetrahydrofolate cyclo-ligase activity"/>
    <property type="evidence" value="ECO:0007669"/>
    <property type="project" value="UniProtKB-EC"/>
</dbReference>
<comment type="similarity">
    <text evidence="1 4">Belongs to the 5-formyltetrahydrofolate cyclo-ligase family.</text>
</comment>
<keyword evidence="2 4" id="KW-0547">Nucleotide-binding</keyword>
<protein>
    <recommendedName>
        <fullName evidence="4">5-formyltetrahydrofolate cyclo-ligase</fullName>
        <ecNumber evidence="4">6.3.3.2</ecNumber>
    </recommendedName>
</protein>
<evidence type="ECO:0000256" key="3">
    <source>
        <dbReference type="ARBA" id="ARBA00022840"/>
    </source>
</evidence>
<dbReference type="InterPro" id="IPR024185">
    <property type="entry name" value="FTHF_cligase-like_sf"/>
</dbReference>
<gene>
    <name evidence="5" type="ORF">H1W37_05250</name>
</gene>
<reference evidence="5 6" key="2">
    <citation type="submission" date="2020-08" db="EMBL/GenBank/DDBJ databases">
        <title>Stappia taiwanensis sp. nov., isolated from a coastal thermal spring.</title>
        <authorList>
            <person name="Kampfer P."/>
        </authorList>
    </citation>
    <scope>NUCLEOTIDE SEQUENCE [LARGE SCALE GENOMIC DNA]</scope>
    <source>
        <strain evidence="5 6">DSM 23284</strain>
    </source>
</reference>
<dbReference type="Pfam" id="PF01812">
    <property type="entry name" value="5-FTHF_cyc-lig"/>
    <property type="match status" value="1"/>
</dbReference>
<accession>A0A838XMJ6</accession>
<sequence length="221" mass="24365">MTAADDSDPPGTYASPPCFMHELGPDGRPVMATEGPQISRDLSRWRKATRERLIAERLALTAETRQQISERIAHRLDAALHPLAGHTIGLYWPFRGEPDLRPWIKTLVAHGARTALPVVTAKGQPLEFRLWQPGDPLEKGVWNIPIPTEGAIVAPDVLVAPLVGFDAAGYRLGYGGGFYDRTLRAMPHTPKIIGVGYEISRLPTIYPQWHDVPMDALIVEG</sequence>